<evidence type="ECO:0000313" key="3">
    <source>
        <dbReference type="Proteomes" id="UP000594638"/>
    </source>
</evidence>
<reference evidence="2 3" key="1">
    <citation type="submission" date="2019-12" db="EMBL/GenBank/DDBJ databases">
        <authorList>
            <person name="Alioto T."/>
            <person name="Alioto T."/>
            <person name="Gomez Garrido J."/>
        </authorList>
    </citation>
    <scope>NUCLEOTIDE SEQUENCE [LARGE SCALE GENOMIC DNA]</scope>
</reference>
<keyword evidence="3" id="KW-1185">Reference proteome</keyword>
<comment type="caution">
    <text evidence="2">The sequence shown here is derived from an EMBL/GenBank/DDBJ whole genome shotgun (WGS) entry which is preliminary data.</text>
</comment>
<dbReference type="Proteomes" id="UP000594638">
    <property type="component" value="Unassembled WGS sequence"/>
</dbReference>
<dbReference type="Gramene" id="OE9A000081T1">
    <property type="protein sequence ID" value="OE9A000081C1"/>
    <property type="gene ID" value="OE9A000081"/>
</dbReference>
<sequence>MEIPKNYSNVYNEETAPVPASRSIHSLNSTKGRMDGECLWRRRRETGGGIDLNELLPKLQNLSKEQHKSYADSTLRQHYNDIFQKPKARSTYKVGIEYMENGQHKDRYLVKVERNTLEDVKAKLPIKGNYRLFFTHAGNECEEIEDDKSSVPVQRRNNEFYIHCRVFKK</sequence>
<evidence type="ECO:0000313" key="2">
    <source>
        <dbReference type="EMBL" id="CAA3033053.1"/>
    </source>
</evidence>
<feature type="domain" description="DIX" evidence="1">
    <location>
        <begin position="108"/>
        <end position="155"/>
    </location>
</feature>
<dbReference type="AlphaFoldDB" id="A0A8S0VHE3"/>
<dbReference type="EMBL" id="CACTIH010009808">
    <property type="protein sequence ID" value="CAA3033053.1"/>
    <property type="molecule type" value="Genomic_DNA"/>
</dbReference>
<name>A0A8S0VHE3_OLEEU</name>
<organism evidence="2 3">
    <name type="scientific">Olea europaea subsp. europaea</name>
    <dbReference type="NCBI Taxonomy" id="158383"/>
    <lineage>
        <taxon>Eukaryota</taxon>
        <taxon>Viridiplantae</taxon>
        <taxon>Streptophyta</taxon>
        <taxon>Embryophyta</taxon>
        <taxon>Tracheophyta</taxon>
        <taxon>Spermatophyta</taxon>
        <taxon>Magnoliopsida</taxon>
        <taxon>eudicotyledons</taxon>
        <taxon>Gunneridae</taxon>
        <taxon>Pentapetalae</taxon>
        <taxon>asterids</taxon>
        <taxon>lamiids</taxon>
        <taxon>Lamiales</taxon>
        <taxon>Oleaceae</taxon>
        <taxon>Oleeae</taxon>
        <taxon>Olea</taxon>
    </lineage>
</organism>
<protein>
    <recommendedName>
        <fullName evidence="1">DIX domain-containing protein</fullName>
    </recommendedName>
</protein>
<gene>
    <name evidence="2" type="ORF">OLEA9_A000081</name>
</gene>
<dbReference type="InterPro" id="IPR001158">
    <property type="entry name" value="DIX"/>
</dbReference>
<proteinExistence type="predicted"/>
<dbReference type="Pfam" id="PF00778">
    <property type="entry name" value="DIX"/>
    <property type="match status" value="1"/>
</dbReference>
<evidence type="ECO:0000259" key="1">
    <source>
        <dbReference type="Pfam" id="PF00778"/>
    </source>
</evidence>
<accession>A0A8S0VHE3</accession>